<protein>
    <submittedName>
        <fullName evidence="3">Uncharacterized protein</fullName>
    </submittedName>
</protein>
<dbReference type="Proteomes" id="UP000465304">
    <property type="component" value="Unassembled WGS sequence"/>
</dbReference>
<evidence type="ECO:0000313" key="4">
    <source>
        <dbReference type="Proteomes" id="UP000465304"/>
    </source>
</evidence>
<keyword evidence="4" id="KW-1185">Reference proteome</keyword>
<keyword evidence="2" id="KW-0812">Transmembrane</keyword>
<accession>A0A7I9ZIM0</accession>
<dbReference type="AlphaFoldDB" id="A0A7I9ZIM0"/>
<feature type="region of interest" description="Disordered" evidence="1">
    <location>
        <begin position="65"/>
        <end position="104"/>
    </location>
</feature>
<evidence type="ECO:0000256" key="1">
    <source>
        <dbReference type="SAM" id="MobiDB-lite"/>
    </source>
</evidence>
<feature type="compositionally biased region" description="Low complexity" evidence="1">
    <location>
        <begin position="65"/>
        <end position="92"/>
    </location>
</feature>
<proteinExistence type="predicted"/>
<comment type="caution">
    <text evidence="3">The sequence shown here is derived from an EMBL/GenBank/DDBJ whole genome shotgun (WGS) entry which is preliminary data.</text>
</comment>
<feature type="transmembrane region" description="Helical" evidence="2">
    <location>
        <begin position="18"/>
        <end position="39"/>
    </location>
</feature>
<dbReference type="EMBL" id="BLLB01000002">
    <property type="protein sequence ID" value="GFH00527.1"/>
    <property type="molecule type" value="Genomic_DNA"/>
</dbReference>
<evidence type="ECO:0000256" key="2">
    <source>
        <dbReference type="SAM" id="Phobius"/>
    </source>
</evidence>
<name>A0A7I9ZIM0_9MYCO</name>
<reference evidence="3 4" key="1">
    <citation type="journal article" date="2019" name="Emerg. Microbes Infect.">
        <title>Comprehensive subspecies identification of 175 nontuberculous mycobacteria species based on 7547 genomic profiles.</title>
        <authorList>
            <person name="Matsumoto Y."/>
            <person name="Kinjo T."/>
            <person name="Motooka D."/>
            <person name="Nabeya D."/>
            <person name="Jung N."/>
            <person name="Uechi K."/>
            <person name="Horii T."/>
            <person name="Iida T."/>
            <person name="Fujita J."/>
            <person name="Nakamura S."/>
        </authorList>
    </citation>
    <scope>NUCLEOTIDE SEQUENCE [LARGE SCALE GENOMIC DNA]</scope>
    <source>
        <strain evidence="3 4">JCM 30996</strain>
    </source>
</reference>
<gene>
    <name evidence="3" type="ORF">MHIP_10100</name>
</gene>
<keyword evidence="2" id="KW-0472">Membrane</keyword>
<keyword evidence="2" id="KW-1133">Transmembrane helix</keyword>
<evidence type="ECO:0000313" key="3">
    <source>
        <dbReference type="EMBL" id="GFH00527.1"/>
    </source>
</evidence>
<organism evidence="3 4">
    <name type="scientific">Mycolicibacterium hippocampi</name>
    <dbReference type="NCBI Taxonomy" id="659824"/>
    <lineage>
        <taxon>Bacteria</taxon>
        <taxon>Bacillati</taxon>
        <taxon>Actinomycetota</taxon>
        <taxon>Actinomycetes</taxon>
        <taxon>Mycobacteriales</taxon>
        <taxon>Mycobacteriaceae</taxon>
        <taxon>Mycolicibacterium</taxon>
    </lineage>
</organism>
<sequence>MCQNRAVSGGDMSTAERWTIIGVGVTAVGVLIAFLAWWFPRGVSHGEGGTTSSVSSLTPTPTASYQLTDTITPTPTVSSTASSIQGVPTTTDEPPPDSPPAQALGINDVYVTASTGNGLLQKRGDVFEMQPSFPSSINPPYMTFRWSSQGANGEIRGECNVEAVITGPGNYPQERRSGDCSGRVSPDLKIMELGTYDITVSVSPIGGGASATGYASFTVVPRGG</sequence>